<reference evidence="2 3" key="1">
    <citation type="journal article" date="2016" name="Mol. Biol. Evol.">
        <title>Comparative Genomics of Early-Diverging Mushroom-Forming Fungi Provides Insights into the Origins of Lignocellulose Decay Capabilities.</title>
        <authorList>
            <person name="Nagy L.G."/>
            <person name="Riley R."/>
            <person name="Tritt A."/>
            <person name="Adam C."/>
            <person name="Daum C."/>
            <person name="Floudas D."/>
            <person name="Sun H."/>
            <person name="Yadav J.S."/>
            <person name="Pangilinan J."/>
            <person name="Larsson K.H."/>
            <person name="Matsuura K."/>
            <person name="Barry K."/>
            <person name="Labutti K."/>
            <person name="Kuo R."/>
            <person name="Ohm R.A."/>
            <person name="Bhattacharya S.S."/>
            <person name="Shirouzu T."/>
            <person name="Yoshinaga Y."/>
            <person name="Martin F.M."/>
            <person name="Grigoriev I.V."/>
            <person name="Hibbett D.S."/>
        </authorList>
    </citation>
    <scope>NUCLEOTIDE SEQUENCE [LARGE SCALE GENOMIC DNA]</scope>
    <source>
        <strain evidence="2 3">CBS 109695</strain>
    </source>
</reference>
<proteinExistence type="predicted"/>
<evidence type="ECO:0000313" key="3">
    <source>
        <dbReference type="Proteomes" id="UP000076532"/>
    </source>
</evidence>
<protein>
    <recommendedName>
        <fullName evidence="1">DUF6589 domain-containing protein</fullName>
    </recommendedName>
</protein>
<feature type="domain" description="DUF6589" evidence="1">
    <location>
        <begin position="21"/>
        <end position="116"/>
    </location>
</feature>
<dbReference type="STRING" id="436010.A0A166M0M5"/>
<keyword evidence="3" id="KW-1185">Reference proteome</keyword>
<dbReference type="OrthoDB" id="2801423at2759"/>
<dbReference type="EMBL" id="KV417532">
    <property type="protein sequence ID" value="KZP23516.1"/>
    <property type="molecule type" value="Genomic_DNA"/>
</dbReference>
<accession>A0A166M0M5</accession>
<organism evidence="2 3">
    <name type="scientific">Athelia psychrophila</name>
    <dbReference type="NCBI Taxonomy" id="1759441"/>
    <lineage>
        <taxon>Eukaryota</taxon>
        <taxon>Fungi</taxon>
        <taxon>Dikarya</taxon>
        <taxon>Basidiomycota</taxon>
        <taxon>Agaricomycotina</taxon>
        <taxon>Agaricomycetes</taxon>
        <taxon>Agaricomycetidae</taxon>
        <taxon>Atheliales</taxon>
        <taxon>Atheliaceae</taxon>
        <taxon>Athelia</taxon>
    </lineage>
</organism>
<dbReference type="Pfam" id="PF20231">
    <property type="entry name" value="DUF6589"/>
    <property type="match status" value="1"/>
</dbReference>
<evidence type="ECO:0000259" key="1">
    <source>
        <dbReference type="Pfam" id="PF20231"/>
    </source>
</evidence>
<sequence>MEDFVLEAMSIDDRRARIAANKQKDLTNDSLLVMIDHEHINTVAALQWLCVLVSHVPKLAKYKGQVSKLYRTDARKHQINPERVIKVHPLATIAKNKAVTSELMEAILDFFPPKLGRLRKTIWRGWDDL</sequence>
<dbReference type="Proteomes" id="UP000076532">
    <property type="component" value="Unassembled WGS sequence"/>
</dbReference>
<gene>
    <name evidence="2" type="ORF">FIBSPDRAFT_952035</name>
</gene>
<evidence type="ECO:0000313" key="2">
    <source>
        <dbReference type="EMBL" id="KZP23516.1"/>
    </source>
</evidence>
<dbReference type="AlphaFoldDB" id="A0A166M0M5"/>
<name>A0A166M0M5_9AGAM</name>
<dbReference type="InterPro" id="IPR046496">
    <property type="entry name" value="DUF6589"/>
</dbReference>